<dbReference type="Gene3D" id="3.30.700.10">
    <property type="entry name" value="Glycoprotein, Type 4 Pilin"/>
    <property type="match status" value="1"/>
</dbReference>
<keyword evidence="8" id="KW-1185">Reference proteome</keyword>
<dbReference type="Proteomes" id="UP000094296">
    <property type="component" value="Unassembled WGS sequence"/>
</dbReference>
<evidence type="ECO:0000256" key="5">
    <source>
        <dbReference type="ARBA" id="ARBA00023136"/>
    </source>
</evidence>
<comment type="caution">
    <text evidence="7">The sequence shown here is derived from an EMBL/GenBank/DDBJ whole genome shotgun (WGS) entry which is preliminary data.</text>
</comment>
<evidence type="ECO:0000256" key="2">
    <source>
        <dbReference type="ARBA" id="ARBA00022481"/>
    </source>
</evidence>
<evidence type="ECO:0000256" key="3">
    <source>
        <dbReference type="ARBA" id="ARBA00022692"/>
    </source>
</evidence>
<keyword evidence="3 6" id="KW-0812">Transmembrane</keyword>
<dbReference type="STRING" id="766136.BHF68_01225"/>
<dbReference type="PROSITE" id="PS00409">
    <property type="entry name" value="PROKAR_NTER_METHYL"/>
    <property type="match status" value="1"/>
</dbReference>
<organism evidence="7 8">
    <name type="scientific">Desulfuribacillus alkaliarsenatis</name>
    <dbReference type="NCBI Taxonomy" id="766136"/>
    <lineage>
        <taxon>Bacteria</taxon>
        <taxon>Bacillati</taxon>
        <taxon>Bacillota</taxon>
        <taxon>Desulfuribacillia</taxon>
        <taxon>Desulfuribacillales</taxon>
        <taxon>Desulfuribacillaceae</taxon>
        <taxon>Desulfuribacillus</taxon>
    </lineage>
</organism>
<name>A0A1E5G571_9FIRM</name>
<dbReference type="SUPFAM" id="SSF54523">
    <property type="entry name" value="Pili subunits"/>
    <property type="match status" value="1"/>
</dbReference>
<evidence type="ECO:0008006" key="9">
    <source>
        <dbReference type="Google" id="ProtNLM"/>
    </source>
</evidence>
<evidence type="ECO:0000256" key="1">
    <source>
        <dbReference type="ARBA" id="ARBA00004167"/>
    </source>
</evidence>
<dbReference type="EMBL" id="MIJE01000001">
    <property type="protein sequence ID" value="OEF98330.1"/>
    <property type="molecule type" value="Genomic_DNA"/>
</dbReference>
<dbReference type="NCBIfam" id="TIGR02532">
    <property type="entry name" value="IV_pilin_GFxxxE"/>
    <property type="match status" value="1"/>
</dbReference>
<comment type="subcellular location">
    <subcellularLocation>
        <location evidence="1">Membrane</location>
        <topology evidence="1">Single-pass membrane protein</topology>
    </subcellularLocation>
</comment>
<dbReference type="Pfam" id="PF07963">
    <property type="entry name" value="N_methyl"/>
    <property type="match status" value="1"/>
</dbReference>
<sequence>MQFFQKRKKKNQKGFTLVELLVVIAIIGILAAIITPNIFAQIEKSRASAVVSEYRAAKTAALLVTSENPAADITFDVESNGNVTGENADDYAAFMAMLEKPLGTAPFGGYYSIIGPSGADSLDTGDGTFLLVPQVPEKAFDTLENTFSDDDVVESGTVGSGFPKEIYLRLLPNDPPTP</sequence>
<proteinExistence type="predicted"/>
<evidence type="ECO:0000256" key="6">
    <source>
        <dbReference type="SAM" id="Phobius"/>
    </source>
</evidence>
<gene>
    <name evidence="7" type="ORF">BHF68_01225</name>
</gene>
<protein>
    <recommendedName>
        <fullName evidence="9">Prepilin-type N-terminal cleavage/methylation domain-containing protein</fullName>
    </recommendedName>
</protein>
<dbReference type="RefSeq" id="WP_069641822.1">
    <property type="nucleotide sequence ID" value="NZ_MIJE01000001.1"/>
</dbReference>
<evidence type="ECO:0000313" key="8">
    <source>
        <dbReference type="Proteomes" id="UP000094296"/>
    </source>
</evidence>
<evidence type="ECO:0000313" key="7">
    <source>
        <dbReference type="EMBL" id="OEF98330.1"/>
    </source>
</evidence>
<keyword evidence="5 6" id="KW-0472">Membrane</keyword>
<evidence type="ECO:0000256" key="4">
    <source>
        <dbReference type="ARBA" id="ARBA00022989"/>
    </source>
</evidence>
<feature type="transmembrane region" description="Helical" evidence="6">
    <location>
        <begin position="20"/>
        <end position="39"/>
    </location>
</feature>
<dbReference type="PANTHER" id="PTHR30093:SF44">
    <property type="entry name" value="TYPE II SECRETION SYSTEM CORE PROTEIN G"/>
    <property type="match status" value="1"/>
</dbReference>
<keyword evidence="4 6" id="KW-1133">Transmembrane helix</keyword>
<dbReference type="OrthoDB" id="9963841at2"/>
<accession>A0A1E5G571</accession>
<reference evidence="7 8" key="1">
    <citation type="submission" date="2016-09" db="EMBL/GenBank/DDBJ databases">
        <title>Draft genome sequence for the type strain of Desulfuribacillus alkaliarsenatis AHT28, an obligately anaerobic, sulfidogenic bacterium isolated from Russian soda lake sediments.</title>
        <authorList>
            <person name="Abin C.A."/>
            <person name="Hollibaugh J.T."/>
        </authorList>
    </citation>
    <scope>NUCLEOTIDE SEQUENCE [LARGE SCALE GENOMIC DNA]</scope>
    <source>
        <strain evidence="7 8">AHT28</strain>
    </source>
</reference>
<dbReference type="InterPro" id="IPR045584">
    <property type="entry name" value="Pilin-like"/>
</dbReference>
<dbReference type="PANTHER" id="PTHR30093">
    <property type="entry name" value="GENERAL SECRETION PATHWAY PROTEIN G"/>
    <property type="match status" value="1"/>
</dbReference>
<keyword evidence="2" id="KW-0488">Methylation</keyword>
<dbReference type="AlphaFoldDB" id="A0A1E5G571"/>
<dbReference type="GO" id="GO:0016020">
    <property type="term" value="C:membrane"/>
    <property type="evidence" value="ECO:0007669"/>
    <property type="project" value="UniProtKB-SubCell"/>
</dbReference>
<dbReference type="InterPro" id="IPR012902">
    <property type="entry name" value="N_methyl_site"/>
</dbReference>